<accession>A0A4P7D4Q3</accession>
<proteinExistence type="predicted"/>
<name>A0A4P7D4Q3_9BURK</name>
<dbReference type="SUPFAM" id="SSF69255">
    <property type="entry name" value="gp5 N-terminal domain-like"/>
    <property type="match status" value="1"/>
</dbReference>
<reference evidence="3 4" key="1">
    <citation type="submission" date="2019-03" db="EMBL/GenBank/DDBJ databases">
        <title>Paraburkholderia sp. 7MH5, isolated from subtropical forest soil.</title>
        <authorList>
            <person name="Gao Z.-H."/>
            <person name="Qiu L.-H."/>
        </authorList>
    </citation>
    <scope>NUCLEOTIDE SEQUENCE [LARGE SCALE GENOMIC DNA]</scope>
    <source>
        <strain evidence="3 4">7MH5</strain>
    </source>
</reference>
<dbReference type="NCBIfam" id="TIGR01646">
    <property type="entry name" value="vgr_GE"/>
    <property type="match status" value="1"/>
</dbReference>
<dbReference type="NCBIfam" id="TIGR03361">
    <property type="entry name" value="VI_Rhs_Vgr"/>
    <property type="match status" value="1"/>
</dbReference>
<dbReference type="AlphaFoldDB" id="A0A4P7D4Q3"/>
<evidence type="ECO:0000259" key="1">
    <source>
        <dbReference type="Pfam" id="PF10106"/>
    </source>
</evidence>
<dbReference type="Gene3D" id="2.40.50.230">
    <property type="entry name" value="Gp5 N-terminal domain"/>
    <property type="match status" value="1"/>
</dbReference>
<dbReference type="KEGG" id="ppai:E1956_27710"/>
<dbReference type="InterPro" id="IPR028244">
    <property type="entry name" value="T6SS_Rhs_Vgr_dom"/>
</dbReference>
<dbReference type="SUPFAM" id="SSF69279">
    <property type="entry name" value="Phage tail proteins"/>
    <property type="match status" value="2"/>
</dbReference>
<gene>
    <name evidence="3" type="ORF">E1956_27710</name>
</gene>
<sequence>MYWRSSQKDLAGLLFIQRLDIREDLCGGIEGRLSCISTTVGAPLEMFLGQPVTVQLVTDEGALHSISAIVTDAHEGESDGSLATYQLVIRDALSIMERRINTRIFRAKSVVDIIQTLVEEWRRRSTTLGGTFNVDISNLDTSKYPAREQTLQFDESDADFVRRLCRREGIAWFIRAGDSRDNTDLAKWPFHTLVLFDNAVKLREADVGTVVWHPDAATGTRDAITHLTMGRQLVSGSMRRASWDFKPGMVSLVGATTRVDQGPAGNDLAALLSDVRIDSPHFADTPDDYERIGFARLWSHGARSTRVNGASGVRDLEVGFWIRVSGHPELDQLPQLQRRIVITSLHHTGENNLPKDLNERAQALFTASRWPSVSAPLSVDTLARPTAFDGSTASRYENTFSGVPRGTPLAPVYDPRVDLPRVYPVTGKVVAPDGEQVHTDEYGRHKVQIQGLASADHEHASGAGTSGTPADSAWVRMLSGWAGDCFGQQAPLRAGMEVLLDFANGDPDRMYIAGVLSNGQNMPATFSRTGTLPGNRYLSGMRSREINGRRYNQLRLDDTPAQISAQLASEHAASELNLGHLTHPRENGQGAKRGEGAELATDAAAALRAAQGILLTTYARTQASGDQLDRQELLQLLGECTELFKALGDYAGQHGGQAADTSGQTAVADAFKSWSPGVGSSENGAAAPADGSQALMAFGAQAGSVNVTPRTHVTYAGENIDQVARQHVQVASGERISLQGGHGVAMFAQADGISVIANHGKLTTASQSDDTQIHSAKDLQLTAADGKLVGTASDQVVFATTGGAYLKLHGQNIELGCPGSFTVKAAGHTWGGPASMATDMPNFSDSQLGRVPQLVRATDGQSAMGYQGAVQAAAGEIAQGQTDGSGQLPKINGNRFQSLVAKFFRQET</sequence>
<protein>
    <submittedName>
        <fullName evidence="3">Type VI secretion system tip protein VgrG</fullName>
    </submittedName>
</protein>
<dbReference type="Gene3D" id="2.30.110.50">
    <property type="match status" value="1"/>
</dbReference>
<dbReference type="InterPro" id="IPR006533">
    <property type="entry name" value="T6SS_Vgr_RhsGE"/>
</dbReference>
<organism evidence="3 4">
    <name type="scientific">Paraburkholderia pallida</name>
    <dbReference type="NCBI Taxonomy" id="2547399"/>
    <lineage>
        <taxon>Bacteria</taxon>
        <taxon>Pseudomonadati</taxon>
        <taxon>Pseudomonadota</taxon>
        <taxon>Betaproteobacteria</taxon>
        <taxon>Burkholderiales</taxon>
        <taxon>Burkholderiaceae</taxon>
        <taxon>Paraburkholderia</taxon>
    </lineage>
</organism>
<dbReference type="InterPro" id="IPR018769">
    <property type="entry name" value="VgrG2_DUF2345"/>
</dbReference>
<dbReference type="Pfam" id="PF13296">
    <property type="entry name" value="T6SS_Vgr"/>
    <property type="match status" value="1"/>
</dbReference>
<evidence type="ECO:0000313" key="4">
    <source>
        <dbReference type="Proteomes" id="UP000295727"/>
    </source>
</evidence>
<dbReference type="InterPro" id="IPR037026">
    <property type="entry name" value="Vgr_OB-fold_dom_sf"/>
</dbReference>
<evidence type="ECO:0000313" key="3">
    <source>
        <dbReference type="EMBL" id="QBR02327.1"/>
    </source>
</evidence>
<dbReference type="Pfam" id="PF05954">
    <property type="entry name" value="Phage_GPD"/>
    <property type="match status" value="1"/>
</dbReference>
<dbReference type="EMBL" id="CP038150">
    <property type="protein sequence ID" value="QBR02327.1"/>
    <property type="molecule type" value="Genomic_DNA"/>
</dbReference>
<dbReference type="Pfam" id="PF10106">
    <property type="entry name" value="DUF2345"/>
    <property type="match status" value="1"/>
</dbReference>
<dbReference type="Proteomes" id="UP000295727">
    <property type="component" value="Chromosome 3"/>
</dbReference>
<keyword evidence="4" id="KW-1185">Reference proteome</keyword>
<feature type="domain" description="Putative type VI secretion system Rhs element associated Vgr" evidence="2">
    <location>
        <begin position="544"/>
        <end position="651"/>
    </location>
</feature>
<evidence type="ECO:0000259" key="2">
    <source>
        <dbReference type="Pfam" id="PF13296"/>
    </source>
</evidence>
<feature type="domain" description="DUF2345" evidence="1">
    <location>
        <begin position="687"/>
        <end position="834"/>
    </location>
</feature>
<dbReference type="Gene3D" id="4.10.220.110">
    <property type="match status" value="1"/>
</dbReference>
<dbReference type="Gene3D" id="3.55.50.10">
    <property type="entry name" value="Baseplate protein-like domains"/>
    <property type="match status" value="1"/>
</dbReference>
<dbReference type="OrthoDB" id="1907165at2"/>
<dbReference type="InterPro" id="IPR017847">
    <property type="entry name" value="T6SS_RhsGE_Vgr_subset"/>
</dbReference>